<dbReference type="Proteomes" id="UP000291020">
    <property type="component" value="Unassembled WGS sequence"/>
</dbReference>
<evidence type="ECO:0000313" key="3">
    <source>
        <dbReference type="Ensembl" id="ENSGAGP00000036191.1"/>
    </source>
</evidence>
<dbReference type="InterPro" id="IPR001855">
    <property type="entry name" value="Defensin_beta-like"/>
</dbReference>
<evidence type="ECO:0000313" key="4">
    <source>
        <dbReference type="Proteomes" id="UP000291020"/>
    </source>
</evidence>
<keyword evidence="1" id="KW-0732">Signal</keyword>
<reference evidence="3" key="3">
    <citation type="submission" date="2025-09" db="UniProtKB">
        <authorList>
            <consortium name="Ensembl"/>
        </authorList>
    </citation>
    <scope>IDENTIFICATION</scope>
</reference>
<feature type="domain" description="Beta-defensin-like" evidence="2">
    <location>
        <begin position="60"/>
        <end position="91"/>
    </location>
</feature>
<evidence type="ECO:0000256" key="1">
    <source>
        <dbReference type="SAM" id="SignalP"/>
    </source>
</evidence>
<keyword evidence="4" id="KW-1185">Reference proteome</keyword>
<feature type="chain" id="PRO_5019454417" description="Beta-defensin-like domain-containing protein" evidence="1">
    <location>
        <begin position="23"/>
        <end position="94"/>
    </location>
</feature>
<dbReference type="SUPFAM" id="SSF57392">
    <property type="entry name" value="Defensin-like"/>
    <property type="match status" value="1"/>
</dbReference>
<evidence type="ECO:0000259" key="2">
    <source>
        <dbReference type="Pfam" id="PF00711"/>
    </source>
</evidence>
<dbReference type="AlphaFoldDB" id="A0A452J6R2"/>
<reference evidence="3" key="2">
    <citation type="submission" date="2025-08" db="UniProtKB">
        <authorList>
            <consortium name="Ensembl"/>
        </authorList>
    </citation>
    <scope>IDENTIFICATION</scope>
</reference>
<accession>A0A452J6R2</accession>
<reference evidence="4" key="1">
    <citation type="journal article" date="2017" name="PLoS ONE">
        <title>The Agassiz's desert tortoise genome provides a resource for the conservation of a threatened species.</title>
        <authorList>
            <person name="Tollis M."/>
            <person name="DeNardo D.F."/>
            <person name="Cornelius J.A."/>
            <person name="Dolby G.A."/>
            <person name="Edwards T."/>
            <person name="Henen B.T."/>
            <person name="Karl A.E."/>
            <person name="Murphy R.W."/>
            <person name="Kusumi K."/>
        </authorList>
    </citation>
    <scope>NUCLEOTIDE SEQUENCE [LARGE SCALE GENOMIC DNA]</scope>
</reference>
<name>A0A452J6R2_9SAUR</name>
<sequence>AMQALYLLFALLFLVFQEQAQSKEQDEPQEPLTGNFPVPLLFVNGKLPDPSVLFAEISSSCLARGGQCRLGFCPWKETKITSCGFGRPCCKKVI</sequence>
<dbReference type="Ensembl" id="ENSGAGT00000040971.1">
    <property type="protein sequence ID" value="ENSGAGP00000036191.1"/>
    <property type="gene ID" value="ENSGAGG00000025640.1"/>
</dbReference>
<organism evidence="3 4">
    <name type="scientific">Gopherus agassizii</name>
    <name type="common">Agassiz's desert tortoise</name>
    <dbReference type="NCBI Taxonomy" id="38772"/>
    <lineage>
        <taxon>Eukaryota</taxon>
        <taxon>Metazoa</taxon>
        <taxon>Chordata</taxon>
        <taxon>Craniata</taxon>
        <taxon>Vertebrata</taxon>
        <taxon>Euteleostomi</taxon>
        <taxon>Archelosauria</taxon>
        <taxon>Testudinata</taxon>
        <taxon>Testudines</taxon>
        <taxon>Cryptodira</taxon>
        <taxon>Durocryptodira</taxon>
        <taxon>Testudinoidea</taxon>
        <taxon>Testudinidae</taxon>
        <taxon>Gopherus</taxon>
    </lineage>
</organism>
<proteinExistence type="predicted"/>
<dbReference type="GO" id="GO:0005576">
    <property type="term" value="C:extracellular region"/>
    <property type="evidence" value="ECO:0007669"/>
    <property type="project" value="InterPro"/>
</dbReference>
<dbReference type="GO" id="GO:0006952">
    <property type="term" value="P:defense response"/>
    <property type="evidence" value="ECO:0007669"/>
    <property type="project" value="InterPro"/>
</dbReference>
<dbReference type="Pfam" id="PF00711">
    <property type="entry name" value="Defensin_beta"/>
    <property type="match status" value="1"/>
</dbReference>
<protein>
    <recommendedName>
        <fullName evidence="2">Beta-defensin-like domain-containing protein</fullName>
    </recommendedName>
</protein>
<feature type="signal peptide" evidence="1">
    <location>
        <begin position="1"/>
        <end position="22"/>
    </location>
</feature>